<dbReference type="HOGENOM" id="CLU_006301_5_2_1"/>
<dbReference type="Gene3D" id="2.40.30.10">
    <property type="entry name" value="Translation factors"/>
    <property type="match status" value="2"/>
</dbReference>
<accession>F4NV10</accession>
<evidence type="ECO:0000256" key="1">
    <source>
        <dbReference type="ARBA" id="ARBA00004173"/>
    </source>
</evidence>
<dbReference type="OMA" id="DPFVAGN"/>
<comment type="function">
    <text evidence="9">One of the essential components for the initiation of protein synthesis. Protects formylmethionyl-tRNA from spontaneous hydrolysis and promotes its binding to the 30S ribosomal subunits. Also involved in the hydrolysis of GTP during the formation of the 70S ribosomal complex.</text>
</comment>
<dbReference type="SUPFAM" id="SSF50447">
    <property type="entry name" value="Translation proteins"/>
    <property type="match status" value="2"/>
</dbReference>
<evidence type="ECO:0000256" key="4">
    <source>
        <dbReference type="ARBA" id="ARBA00022741"/>
    </source>
</evidence>
<protein>
    <recommendedName>
        <fullName evidence="10">Translation initiation factor IF-2, mitochondrial</fullName>
    </recommendedName>
</protein>
<reference evidence="13 14" key="1">
    <citation type="submission" date="2009-12" db="EMBL/GenBank/DDBJ databases">
        <title>The draft genome of Batrachochytrium dendrobatidis.</title>
        <authorList>
            <consortium name="US DOE Joint Genome Institute (JGI-PGF)"/>
            <person name="Kuo A."/>
            <person name="Salamov A."/>
            <person name="Schmutz J."/>
            <person name="Lucas S."/>
            <person name="Pitluck S."/>
            <person name="Rosenblum E."/>
            <person name="Stajich J."/>
            <person name="Eisen M."/>
            <person name="Grigoriev I.V."/>
        </authorList>
    </citation>
    <scope>NUCLEOTIDE SEQUENCE [LARGE SCALE GENOMIC DNA]</scope>
    <source>
        <strain evidence="14">JAM81 / FGSC 10211</strain>
    </source>
</reference>
<dbReference type="InterPro" id="IPR015760">
    <property type="entry name" value="TIF_IF2"/>
</dbReference>
<dbReference type="InterPro" id="IPR005225">
    <property type="entry name" value="Small_GTP-bd"/>
</dbReference>
<evidence type="ECO:0000256" key="10">
    <source>
        <dbReference type="ARBA" id="ARBA00044200"/>
    </source>
</evidence>
<dbReference type="NCBIfam" id="TIGR00231">
    <property type="entry name" value="small_GTP"/>
    <property type="match status" value="1"/>
</dbReference>
<evidence type="ECO:0000256" key="2">
    <source>
        <dbReference type="ARBA" id="ARBA00007733"/>
    </source>
</evidence>
<dbReference type="GO" id="GO:0005739">
    <property type="term" value="C:mitochondrion"/>
    <property type="evidence" value="ECO:0000318"/>
    <property type="project" value="GO_Central"/>
</dbReference>
<evidence type="ECO:0000259" key="12">
    <source>
        <dbReference type="PROSITE" id="PS51722"/>
    </source>
</evidence>
<evidence type="ECO:0000256" key="11">
    <source>
        <dbReference type="SAM" id="MobiDB-lite"/>
    </source>
</evidence>
<dbReference type="Pfam" id="PF22042">
    <property type="entry name" value="EF-G_D2"/>
    <property type="match status" value="1"/>
</dbReference>
<gene>
    <name evidence="13" type="ORF">BATDEDRAFT_8599</name>
</gene>
<sequence>MLNESKGSQQRPNQTSGNPKPQQQESSNLSDLNYTSIPILDIHDNDDDFDNKSSRGYSKSGKNDRDKERRQRELDRRERERIQQLERSNQKKKLTTKNILLPEGITIANLGTLMEVKYEKLARRMIKMGFEETEANYVLTAENAGLIVMEYGMNPVMVELEKVQLSARPEPVDWTQYPLRPPVVTIMGHVDHGKTTLLDSLRKTSVAASEAGGITQHIGAFSVVLPSSQRITFLDTPGHAAFSAMRERGAQITDIVVLVVAADDGVMPQTVEAIKHSVAAKVPVIVALNKCDKPGVNMKKTKEDLLRYELVLEEYGGEIPAVEVSGLTGKGLDSLEETILTVSEVLDIRGDPSGACEAIIIESKLSREQGNVATVLVRRGTLKPGAVLVAGSTWCKVRRLVDEKGVELSEAGPSTPISVTGWKALPNAGDEVLEAENEISAKKVIQSRIRHKQQLQNVQLIESMNEKRSQDRVDRIETKENGKDKKRHTQVETKNSIDPNAIPELRLVIKADVHGSLEALEGVIQGLPNHEVQVTAISSGVGAVTDTDVSMALAANAQIIAFNVVCDRRVLSEAKSKAINIHQHQIIYKLIDDLKLQMSELLPVTILKEVVGEVNVLQVFSISAKNKKTDSIAGCKVINGKVLRGNNIRVMRDGQEIYAGMIKTFKHHKKDIIEALKGLECGIAIDGFTDYQEGDVLQAYKVTEVKRTLS</sequence>
<dbReference type="InterPro" id="IPR000178">
    <property type="entry name" value="TF_IF2_bacterial-like"/>
</dbReference>
<dbReference type="RefSeq" id="XP_006675028.1">
    <property type="nucleotide sequence ID" value="XM_006674965.1"/>
</dbReference>
<evidence type="ECO:0000313" key="14">
    <source>
        <dbReference type="Proteomes" id="UP000007241"/>
    </source>
</evidence>
<comment type="subcellular location">
    <subcellularLocation>
        <location evidence="1">Mitochondrion</location>
    </subcellularLocation>
</comment>
<dbReference type="EMBL" id="GL882879">
    <property type="protein sequence ID" value="EGF84068.1"/>
    <property type="molecule type" value="Genomic_DNA"/>
</dbReference>
<name>F4NV10_BATDJ</name>
<dbReference type="FunFam" id="3.40.50.10050:FF:000001">
    <property type="entry name" value="Translation initiation factor IF-2"/>
    <property type="match status" value="1"/>
</dbReference>
<evidence type="ECO:0000256" key="9">
    <source>
        <dbReference type="ARBA" id="ARBA00025162"/>
    </source>
</evidence>
<dbReference type="Pfam" id="PF00009">
    <property type="entry name" value="GTP_EFTU"/>
    <property type="match status" value="1"/>
</dbReference>
<dbReference type="InterPro" id="IPR053905">
    <property type="entry name" value="EF-G-like_DII"/>
</dbReference>
<dbReference type="OrthoDB" id="361630at2759"/>
<evidence type="ECO:0000256" key="3">
    <source>
        <dbReference type="ARBA" id="ARBA00022540"/>
    </source>
</evidence>
<keyword evidence="5" id="KW-0648">Protein biosynthesis</keyword>
<dbReference type="InterPro" id="IPR023115">
    <property type="entry name" value="TIF_IF2_dom3"/>
</dbReference>
<dbReference type="AlphaFoldDB" id="F4NV10"/>
<dbReference type="GO" id="GO:0070124">
    <property type="term" value="P:mitochondrial translational initiation"/>
    <property type="evidence" value="ECO:0000318"/>
    <property type="project" value="GO_Central"/>
</dbReference>
<dbReference type="CDD" id="cd03702">
    <property type="entry name" value="IF2_mtIF2_II"/>
    <property type="match status" value="1"/>
</dbReference>
<dbReference type="GO" id="GO:0005525">
    <property type="term" value="F:GTP binding"/>
    <property type="evidence" value="ECO:0007669"/>
    <property type="project" value="UniProtKB-KW"/>
</dbReference>
<dbReference type="GO" id="GO:0005737">
    <property type="term" value="C:cytoplasm"/>
    <property type="evidence" value="ECO:0000318"/>
    <property type="project" value="GO_Central"/>
</dbReference>
<dbReference type="GeneID" id="18242281"/>
<keyword evidence="3" id="KW-0396">Initiation factor</keyword>
<keyword evidence="14" id="KW-1185">Reference proteome</keyword>
<dbReference type="PANTHER" id="PTHR43381:SF20">
    <property type="entry name" value="TRANSLATION INITIATION FACTOR IF-2, MITOCHONDRIAL"/>
    <property type="match status" value="1"/>
</dbReference>
<keyword evidence="8" id="KW-0342">GTP-binding</keyword>
<comment type="similarity">
    <text evidence="2">Belongs to the TRAFAC class translation factor GTPase superfamily. Classic translation factor GTPase family. IF-2 subfamily.</text>
</comment>
<dbReference type="Pfam" id="PF11987">
    <property type="entry name" value="IF-2"/>
    <property type="match status" value="1"/>
</dbReference>
<feature type="compositionally biased region" description="Polar residues" evidence="11">
    <location>
        <begin position="1"/>
        <end position="36"/>
    </location>
</feature>
<keyword evidence="7" id="KW-0496">Mitochondrion</keyword>
<dbReference type="SUPFAM" id="SSF52540">
    <property type="entry name" value="P-loop containing nucleoside triphosphate hydrolases"/>
    <property type="match status" value="1"/>
</dbReference>
<dbReference type="FunFam" id="2.40.30.10:FF:000126">
    <property type="entry name" value="Mitochondrial translation initiation factor"/>
    <property type="match status" value="1"/>
</dbReference>
<dbReference type="STRING" id="684364.F4NV10"/>
<evidence type="ECO:0000313" key="13">
    <source>
        <dbReference type="EMBL" id="EGF84068.1"/>
    </source>
</evidence>
<proteinExistence type="inferred from homology"/>
<feature type="region of interest" description="Disordered" evidence="11">
    <location>
        <begin position="1"/>
        <end position="90"/>
    </location>
</feature>
<keyword evidence="4" id="KW-0547">Nucleotide-binding</keyword>
<evidence type="ECO:0000256" key="6">
    <source>
        <dbReference type="ARBA" id="ARBA00022946"/>
    </source>
</evidence>
<dbReference type="PROSITE" id="PS51722">
    <property type="entry name" value="G_TR_2"/>
    <property type="match status" value="1"/>
</dbReference>
<feature type="domain" description="Tr-type G" evidence="12">
    <location>
        <begin position="179"/>
        <end position="347"/>
    </location>
</feature>
<dbReference type="InParanoid" id="F4NV10"/>
<dbReference type="InterPro" id="IPR000795">
    <property type="entry name" value="T_Tr_GTP-bd_dom"/>
</dbReference>
<dbReference type="InterPro" id="IPR009000">
    <property type="entry name" value="Transl_B-barrel_sf"/>
</dbReference>
<keyword evidence="6" id="KW-0809">Transit peptide</keyword>
<dbReference type="FunCoup" id="F4NV10">
    <property type="interactions" value="408"/>
</dbReference>
<dbReference type="InterPro" id="IPR036925">
    <property type="entry name" value="TIF_IF2_dom3_sf"/>
</dbReference>
<dbReference type="Gene3D" id="3.40.50.300">
    <property type="entry name" value="P-loop containing nucleotide triphosphate hydrolases"/>
    <property type="match status" value="1"/>
</dbReference>
<dbReference type="CDD" id="cd01887">
    <property type="entry name" value="IF2_eIF5B"/>
    <property type="match status" value="1"/>
</dbReference>
<feature type="compositionally biased region" description="Basic and acidic residues" evidence="11">
    <location>
        <begin position="61"/>
        <end position="84"/>
    </location>
</feature>
<dbReference type="GO" id="GO:0003924">
    <property type="term" value="F:GTPase activity"/>
    <property type="evidence" value="ECO:0007669"/>
    <property type="project" value="InterPro"/>
</dbReference>
<dbReference type="FunFam" id="2.40.30.10:FF:000008">
    <property type="entry name" value="Translation initiation factor IF-2"/>
    <property type="match status" value="1"/>
</dbReference>
<evidence type="ECO:0000256" key="5">
    <source>
        <dbReference type="ARBA" id="ARBA00022917"/>
    </source>
</evidence>
<dbReference type="PANTHER" id="PTHR43381">
    <property type="entry name" value="TRANSLATION INITIATION FACTOR IF-2-RELATED"/>
    <property type="match status" value="1"/>
</dbReference>
<dbReference type="FunFam" id="3.40.50.300:FF:000019">
    <property type="entry name" value="Translation initiation factor IF-2"/>
    <property type="match status" value="1"/>
</dbReference>
<evidence type="ECO:0000256" key="7">
    <source>
        <dbReference type="ARBA" id="ARBA00023128"/>
    </source>
</evidence>
<dbReference type="SUPFAM" id="SSF52156">
    <property type="entry name" value="Initiation factor IF2/eIF5b, domain 3"/>
    <property type="match status" value="1"/>
</dbReference>
<dbReference type="HAMAP" id="MF_00100_B">
    <property type="entry name" value="IF_2_B"/>
    <property type="match status" value="1"/>
</dbReference>
<dbReference type="GO" id="GO:0003743">
    <property type="term" value="F:translation initiation factor activity"/>
    <property type="evidence" value="ECO:0000318"/>
    <property type="project" value="GO_Central"/>
</dbReference>
<organism evidence="13 14">
    <name type="scientific">Batrachochytrium dendrobatidis (strain JAM81 / FGSC 10211)</name>
    <name type="common">Frog chytrid fungus</name>
    <dbReference type="NCBI Taxonomy" id="684364"/>
    <lineage>
        <taxon>Eukaryota</taxon>
        <taxon>Fungi</taxon>
        <taxon>Fungi incertae sedis</taxon>
        <taxon>Chytridiomycota</taxon>
        <taxon>Chytridiomycota incertae sedis</taxon>
        <taxon>Chytridiomycetes</taxon>
        <taxon>Rhizophydiales</taxon>
        <taxon>Rhizophydiales incertae sedis</taxon>
        <taxon>Batrachochytrium</taxon>
    </lineage>
</organism>
<dbReference type="Gene3D" id="3.40.50.10050">
    <property type="entry name" value="Translation initiation factor IF- 2, domain 3"/>
    <property type="match status" value="1"/>
</dbReference>
<dbReference type="Proteomes" id="UP000007241">
    <property type="component" value="Unassembled WGS sequence"/>
</dbReference>
<evidence type="ECO:0000256" key="8">
    <source>
        <dbReference type="ARBA" id="ARBA00023134"/>
    </source>
</evidence>
<dbReference type="InterPro" id="IPR027417">
    <property type="entry name" value="P-loop_NTPase"/>
</dbReference>
<dbReference type="CDD" id="cd03692">
    <property type="entry name" value="mtIF2_IVc"/>
    <property type="match status" value="1"/>
</dbReference>
<dbReference type="InterPro" id="IPR044145">
    <property type="entry name" value="IF2_II"/>
</dbReference>